<evidence type="ECO:0000259" key="8">
    <source>
        <dbReference type="PROSITE" id="PS51352"/>
    </source>
</evidence>
<dbReference type="PIRSF" id="PIRSF000077">
    <property type="entry name" value="Thioredoxin"/>
    <property type="match status" value="1"/>
</dbReference>
<dbReference type="InterPro" id="IPR005746">
    <property type="entry name" value="Thioredoxin"/>
</dbReference>
<keyword evidence="10" id="KW-1185">Reference proteome</keyword>
<feature type="site" description="Contributes to redox potential value" evidence="6">
    <location>
        <position position="34"/>
    </location>
</feature>
<evidence type="ECO:0000256" key="2">
    <source>
        <dbReference type="ARBA" id="ARBA00022982"/>
    </source>
</evidence>
<dbReference type="Proteomes" id="UP001152798">
    <property type="component" value="Chromosome 1"/>
</dbReference>
<feature type="domain" description="Thioredoxin" evidence="8">
    <location>
        <begin position="1"/>
        <end position="105"/>
    </location>
</feature>
<evidence type="ECO:0000313" key="9">
    <source>
        <dbReference type="EMBL" id="CAH1392479.1"/>
    </source>
</evidence>
<feature type="disulfide bond" description="Redox-active" evidence="7">
    <location>
        <begin position="32"/>
        <end position="35"/>
    </location>
</feature>
<dbReference type="PROSITE" id="PS51352">
    <property type="entry name" value="THIOREDOXIN_2"/>
    <property type="match status" value="1"/>
</dbReference>
<dbReference type="PRINTS" id="PR00421">
    <property type="entry name" value="THIOREDOXIN"/>
</dbReference>
<feature type="site" description="Contributes to redox potential value" evidence="6">
    <location>
        <position position="33"/>
    </location>
</feature>
<dbReference type="GO" id="GO:0015035">
    <property type="term" value="F:protein-disulfide reductase activity"/>
    <property type="evidence" value="ECO:0007669"/>
    <property type="project" value="InterPro"/>
</dbReference>
<dbReference type="PROSITE" id="PS00194">
    <property type="entry name" value="THIOREDOXIN_1"/>
    <property type="match status" value="1"/>
</dbReference>
<organism evidence="9 10">
    <name type="scientific">Nezara viridula</name>
    <name type="common">Southern green stink bug</name>
    <name type="synonym">Cimex viridulus</name>
    <dbReference type="NCBI Taxonomy" id="85310"/>
    <lineage>
        <taxon>Eukaryota</taxon>
        <taxon>Metazoa</taxon>
        <taxon>Ecdysozoa</taxon>
        <taxon>Arthropoda</taxon>
        <taxon>Hexapoda</taxon>
        <taxon>Insecta</taxon>
        <taxon>Pterygota</taxon>
        <taxon>Neoptera</taxon>
        <taxon>Paraneoptera</taxon>
        <taxon>Hemiptera</taxon>
        <taxon>Heteroptera</taxon>
        <taxon>Panheteroptera</taxon>
        <taxon>Pentatomomorpha</taxon>
        <taxon>Pentatomoidea</taxon>
        <taxon>Pentatomidae</taxon>
        <taxon>Pentatominae</taxon>
        <taxon>Nezara</taxon>
    </lineage>
</organism>
<dbReference type="InterPro" id="IPR013766">
    <property type="entry name" value="Thioredoxin_domain"/>
</dbReference>
<dbReference type="FunFam" id="3.40.30.10:FF:000104">
    <property type="entry name" value="Thioredoxin"/>
    <property type="match status" value="1"/>
</dbReference>
<dbReference type="CDD" id="cd02947">
    <property type="entry name" value="TRX_family"/>
    <property type="match status" value="1"/>
</dbReference>
<feature type="active site" description="Nucleophile" evidence="6">
    <location>
        <position position="32"/>
    </location>
</feature>
<dbReference type="Gene3D" id="3.40.30.10">
    <property type="entry name" value="Glutaredoxin"/>
    <property type="match status" value="1"/>
</dbReference>
<comment type="similarity">
    <text evidence="5">Belongs to the thioredoxin family.</text>
</comment>
<dbReference type="SUPFAM" id="SSF52833">
    <property type="entry name" value="Thioredoxin-like"/>
    <property type="match status" value="1"/>
</dbReference>
<keyword evidence="2" id="KW-0249">Electron transport</keyword>
<evidence type="ECO:0000313" key="10">
    <source>
        <dbReference type="Proteomes" id="UP001152798"/>
    </source>
</evidence>
<feature type="site" description="Deprotonates C-terminal active site Cys" evidence="6">
    <location>
        <position position="26"/>
    </location>
</feature>
<dbReference type="OrthoDB" id="2121326at2759"/>
<evidence type="ECO:0000256" key="5">
    <source>
        <dbReference type="PIRNR" id="PIRNR000077"/>
    </source>
</evidence>
<dbReference type="PANTHER" id="PTHR46115">
    <property type="entry name" value="THIOREDOXIN-LIKE PROTEIN 1"/>
    <property type="match status" value="1"/>
</dbReference>
<evidence type="ECO:0000256" key="3">
    <source>
        <dbReference type="ARBA" id="ARBA00023157"/>
    </source>
</evidence>
<keyword evidence="1" id="KW-0813">Transport</keyword>
<dbReference type="Pfam" id="PF00085">
    <property type="entry name" value="Thioredoxin"/>
    <property type="match status" value="1"/>
</dbReference>
<evidence type="ECO:0000256" key="1">
    <source>
        <dbReference type="ARBA" id="ARBA00022448"/>
    </source>
</evidence>
<name>A0A9P0ECL2_NEZVI</name>
<protein>
    <recommendedName>
        <fullName evidence="5">Thioredoxin</fullName>
    </recommendedName>
</protein>
<gene>
    <name evidence="9" type="ORF">NEZAVI_LOCUS3289</name>
</gene>
<dbReference type="AlphaFoldDB" id="A0A9P0ECL2"/>
<evidence type="ECO:0000256" key="6">
    <source>
        <dbReference type="PIRSR" id="PIRSR000077-1"/>
    </source>
</evidence>
<accession>A0A9P0ECL2</accession>
<keyword evidence="3 7" id="KW-1015">Disulfide bond</keyword>
<dbReference type="InterPro" id="IPR017937">
    <property type="entry name" value="Thioredoxin_CS"/>
</dbReference>
<dbReference type="EMBL" id="OV725077">
    <property type="protein sequence ID" value="CAH1392479.1"/>
    <property type="molecule type" value="Genomic_DNA"/>
</dbReference>
<evidence type="ECO:0000256" key="4">
    <source>
        <dbReference type="ARBA" id="ARBA00023284"/>
    </source>
</evidence>
<evidence type="ECO:0000256" key="7">
    <source>
        <dbReference type="PIRSR" id="PIRSR000077-4"/>
    </source>
</evidence>
<proteinExistence type="inferred from homology"/>
<keyword evidence="4 7" id="KW-0676">Redox-active center</keyword>
<reference evidence="9" key="1">
    <citation type="submission" date="2022-01" db="EMBL/GenBank/DDBJ databases">
        <authorList>
            <person name="King R."/>
        </authorList>
    </citation>
    <scope>NUCLEOTIDE SEQUENCE</scope>
</reference>
<feature type="active site" description="Nucleophile" evidence="6">
    <location>
        <position position="35"/>
    </location>
</feature>
<dbReference type="InterPro" id="IPR036249">
    <property type="entry name" value="Thioredoxin-like_sf"/>
</dbReference>
<sequence>MSYHIKDADDLQNKLKEAGDNLVVIDFHATWCGPCRKIGPKYEEFAGSYPDVMFLKVDVDECEDIAAQYEISVMPTFIFVKNGKKIEAFSGGNEDKLKEVICQLK</sequence>